<evidence type="ECO:0000259" key="2">
    <source>
        <dbReference type="PROSITE" id="PS50975"/>
    </source>
</evidence>
<protein>
    <recommendedName>
        <fullName evidence="2">ATP-grasp domain-containing protein</fullName>
    </recommendedName>
</protein>
<evidence type="ECO:0000256" key="1">
    <source>
        <dbReference type="PROSITE-ProRule" id="PRU00409"/>
    </source>
</evidence>
<organism evidence="3 4">
    <name type="scientific">Neobacillus kokaensis</name>
    <dbReference type="NCBI Taxonomy" id="2759023"/>
    <lineage>
        <taxon>Bacteria</taxon>
        <taxon>Bacillati</taxon>
        <taxon>Bacillota</taxon>
        <taxon>Bacilli</taxon>
        <taxon>Bacillales</taxon>
        <taxon>Bacillaceae</taxon>
        <taxon>Neobacillus</taxon>
    </lineage>
</organism>
<keyword evidence="1" id="KW-0547">Nucleotide-binding</keyword>
<keyword evidence="4" id="KW-1185">Reference proteome</keyword>
<dbReference type="PROSITE" id="PS00867">
    <property type="entry name" value="CPSASE_2"/>
    <property type="match status" value="1"/>
</dbReference>
<dbReference type="Gene3D" id="3.30.470.20">
    <property type="entry name" value="ATP-grasp fold, B domain"/>
    <property type="match status" value="1"/>
</dbReference>
<dbReference type="Gene3D" id="3.40.50.20">
    <property type="match status" value="1"/>
</dbReference>
<accession>A0ABQ3MX91</accession>
<feature type="domain" description="ATP-grasp" evidence="2">
    <location>
        <begin position="121"/>
        <end position="315"/>
    </location>
</feature>
<evidence type="ECO:0000313" key="3">
    <source>
        <dbReference type="EMBL" id="GHH96864.1"/>
    </source>
</evidence>
<keyword evidence="1" id="KW-0067">ATP-binding</keyword>
<gene>
    <name evidence="3" type="ORF">AM1BK_04070</name>
</gene>
<proteinExistence type="predicted"/>
<dbReference type="InterPro" id="IPR011761">
    <property type="entry name" value="ATP-grasp"/>
</dbReference>
<evidence type="ECO:0000313" key="4">
    <source>
        <dbReference type="Proteomes" id="UP000637074"/>
    </source>
</evidence>
<sequence>MKIWFNRWFTTVSHYMEMIRNNEDQRKFIIYGSHPNKDALYLQYCDFAFEEPDLTGDEYVDFCLDFCRMHGIDIFVPRMENVLISKRLYDFEAMGVKVLVCPDAGLMEMMDNKAVTYQMLLKKRGGSIFTIPEYKVVNNVFDFKKAYMELKEKGQKVCFKPVIGEGANGFRVIKDEMDSIDQLFRHGTSFRMPFNYACDILGQQETFPDLMVMEYLEGREYSIDCVGSFEKLFAAIPRMKGDGRVRELVDHRELIELAYEFHLEYKIPYVFNIQVKYDNVGIPKLLEINPRMSGGMHISCLSGINMPYLAIKILLDEQIDVGQLKPKFGIRASHIEKEMILGSTLVSGTTKRQL</sequence>
<name>A0ABQ3MX91_9BACI</name>
<dbReference type="SUPFAM" id="SSF56059">
    <property type="entry name" value="Glutathione synthetase ATP-binding domain-like"/>
    <property type="match status" value="1"/>
</dbReference>
<dbReference type="RefSeq" id="WP_191269171.1">
    <property type="nucleotide sequence ID" value="NZ_BNDS01000001.1"/>
</dbReference>
<dbReference type="EMBL" id="BNDS01000001">
    <property type="protein sequence ID" value="GHH96864.1"/>
    <property type="molecule type" value="Genomic_DNA"/>
</dbReference>
<dbReference type="PROSITE" id="PS50975">
    <property type="entry name" value="ATP_GRASP"/>
    <property type="match status" value="1"/>
</dbReference>
<comment type="caution">
    <text evidence="3">The sequence shown here is derived from an EMBL/GenBank/DDBJ whole genome shotgun (WGS) entry which is preliminary data.</text>
</comment>
<dbReference type="InterPro" id="IPR005479">
    <property type="entry name" value="CPAse_ATP-bd"/>
</dbReference>
<reference evidence="3 4" key="1">
    <citation type="journal article" date="2022" name="Int. J. Syst. Evol. Microbiol.">
        <title>Neobacillus kokaensis sp. nov., isolated from soil.</title>
        <authorList>
            <person name="Yuki K."/>
            <person name="Matsubara H."/>
            <person name="Yamaguchi S."/>
        </authorList>
    </citation>
    <scope>NUCLEOTIDE SEQUENCE [LARGE SCALE GENOMIC DNA]</scope>
    <source>
        <strain evidence="3 4">LOB 377</strain>
    </source>
</reference>
<dbReference type="Pfam" id="PF15632">
    <property type="entry name" value="ATPgrasp_Ter"/>
    <property type="match status" value="1"/>
</dbReference>
<dbReference type="Proteomes" id="UP000637074">
    <property type="component" value="Unassembled WGS sequence"/>
</dbReference>